<dbReference type="Proteomes" id="UP000292362">
    <property type="component" value="Unassembled WGS sequence"/>
</dbReference>
<feature type="signal peptide" evidence="1">
    <location>
        <begin position="1"/>
        <end position="18"/>
    </location>
</feature>
<comment type="caution">
    <text evidence="2">The sequence shown here is derived from an EMBL/GenBank/DDBJ whole genome shotgun (WGS) entry which is preliminary data.</text>
</comment>
<evidence type="ECO:0000256" key="1">
    <source>
        <dbReference type="SAM" id="SignalP"/>
    </source>
</evidence>
<evidence type="ECO:0000313" key="3">
    <source>
        <dbReference type="Proteomes" id="UP000292362"/>
    </source>
</evidence>
<dbReference type="VEuPathDB" id="MicrosporidiaDB:CWI37_0322p0010"/>
<name>A0A4Q9L6W6_9MICR</name>
<gene>
    <name evidence="2" type="ORF">CWI37_0322p0010</name>
</gene>
<dbReference type="EMBL" id="PITJ01000322">
    <property type="protein sequence ID" value="TBU03274.1"/>
    <property type="molecule type" value="Genomic_DNA"/>
</dbReference>
<evidence type="ECO:0000313" key="2">
    <source>
        <dbReference type="EMBL" id="TBU03274.1"/>
    </source>
</evidence>
<reference evidence="2 3" key="1">
    <citation type="submission" date="2017-12" db="EMBL/GenBank/DDBJ databases">
        <authorList>
            <person name="Pombert J.-F."/>
            <person name="Haag K.L."/>
            <person name="Ebert D."/>
        </authorList>
    </citation>
    <scope>NUCLEOTIDE SEQUENCE [LARGE SCALE GENOMIC DNA]</scope>
    <source>
        <strain evidence="2">FI-OER-3-3</strain>
    </source>
</reference>
<sequence length="230" mass="26437">MSKLLRVTLFFILKITKGTNKANSECLRNESLQRMINEAIDDNQDFTKDRDTIDIKDVATFEMIDSDTTSFTSTLNEENFVNVLNNIENTKEFFGKNKCGGFFIPGLGFKFIDANSPLFLIHHRISRIRIEIDLFNKTMRDLSNKIQQKNLNFAIFDFIIHSFEAVGSFSESSINSFHIFIVQIENILKACGASQKLFTLVLKFADNHCQDFESTIGMLNDNLKMILDKF</sequence>
<keyword evidence="1" id="KW-0732">Signal</keyword>
<feature type="chain" id="PRO_5020202086" evidence="1">
    <location>
        <begin position="19"/>
        <end position="230"/>
    </location>
</feature>
<accession>A0A4Q9L6W6</accession>
<dbReference type="AlphaFoldDB" id="A0A4Q9L6W6"/>
<organism evidence="2 3">
    <name type="scientific">Hamiltosporidium tvaerminnensis</name>
    <dbReference type="NCBI Taxonomy" id="1176355"/>
    <lineage>
        <taxon>Eukaryota</taxon>
        <taxon>Fungi</taxon>
        <taxon>Fungi incertae sedis</taxon>
        <taxon>Microsporidia</taxon>
        <taxon>Dubosqiidae</taxon>
        <taxon>Hamiltosporidium</taxon>
    </lineage>
</organism>
<proteinExistence type="predicted"/>
<protein>
    <submittedName>
        <fullName evidence="2">Uncharacterized protein</fullName>
    </submittedName>
</protein>